<dbReference type="PANTHER" id="PTHR12715:SF4">
    <property type="entry name" value="EAMA DOMAIN-CONTAINING PROTEIN"/>
    <property type="match status" value="1"/>
</dbReference>
<evidence type="ECO:0000256" key="2">
    <source>
        <dbReference type="ARBA" id="ARBA00007362"/>
    </source>
</evidence>
<feature type="domain" description="EamA" evidence="4">
    <location>
        <begin position="150"/>
        <end position="284"/>
    </location>
</feature>
<feature type="domain" description="EamA" evidence="4">
    <location>
        <begin position="18"/>
        <end position="139"/>
    </location>
</feature>
<comment type="similarity">
    <text evidence="2">Belongs to the EamA transporter family.</text>
</comment>
<dbReference type="GeneID" id="92851890"/>
<evidence type="ECO:0000313" key="5">
    <source>
        <dbReference type="EMBL" id="ASB87495.1"/>
    </source>
</evidence>
<dbReference type="InterPro" id="IPR037185">
    <property type="entry name" value="EmrE-like"/>
</dbReference>
<dbReference type="InterPro" id="IPR000620">
    <property type="entry name" value="EamA_dom"/>
</dbReference>
<feature type="transmembrane region" description="Helical" evidence="3">
    <location>
        <begin position="244"/>
        <end position="261"/>
    </location>
</feature>
<comment type="subcellular location">
    <subcellularLocation>
        <location evidence="1">Endomembrane system</location>
        <topology evidence="1">Multi-pass membrane protein</topology>
    </subcellularLocation>
</comment>
<feature type="transmembrane region" description="Helical" evidence="3">
    <location>
        <begin position="177"/>
        <end position="197"/>
    </location>
</feature>
<organism evidence="5 6">
    <name type="scientific">Bacillus sonorensis</name>
    <dbReference type="NCBI Taxonomy" id="119858"/>
    <lineage>
        <taxon>Bacteria</taxon>
        <taxon>Bacillati</taxon>
        <taxon>Bacillota</taxon>
        <taxon>Bacilli</taxon>
        <taxon>Bacillales</taxon>
        <taxon>Bacillaceae</taxon>
        <taxon>Bacillus</taxon>
    </lineage>
</organism>
<feature type="transmembrane region" description="Helical" evidence="3">
    <location>
        <begin position="123"/>
        <end position="142"/>
    </location>
</feature>
<sequence length="291" mass="31466">MQKQTIQLTLSYCIMIGLWASAFPGIRAGLTHYTPEHLALLRLLIGSLALLLIAVFTRIRLPEIKDVPMILLLGFLGFSAYHMLLNIGEQTVSAGIASLLVATTPLFSAALSGLFFREKFGSVKWAGSCFSFLGIGLISLGTGNFKQSAAGILLILLAAFSESVYFVLQTRYIQKYGFIPFVIYTIWGGTIPMLAFLPGLGEELINAPLHSTASVLYLGLLPTVVPYFALAYITSRVGAAEATVSLYVTPALTLIIAWVWVGEVPAFFSLLGGVMTIAGVLFAYCKMGKYQ</sequence>
<dbReference type="SUPFAM" id="SSF103481">
    <property type="entry name" value="Multidrug resistance efflux transporter EmrE"/>
    <property type="match status" value="2"/>
</dbReference>
<name>A0ABN5ADX8_9BACI</name>
<evidence type="ECO:0000256" key="3">
    <source>
        <dbReference type="SAM" id="Phobius"/>
    </source>
</evidence>
<gene>
    <name evidence="5" type="ORF">S101395_00941</name>
</gene>
<dbReference type="RefSeq" id="WP_006637380.1">
    <property type="nucleotide sequence ID" value="NZ_BORD01000007.1"/>
</dbReference>
<dbReference type="Proteomes" id="UP000196877">
    <property type="component" value="Chromosome"/>
</dbReference>
<accession>A0ABN5ADX8</accession>
<feature type="transmembrane region" description="Helical" evidence="3">
    <location>
        <begin position="39"/>
        <end position="57"/>
    </location>
</feature>
<feature type="transmembrane region" description="Helical" evidence="3">
    <location>
        <begin position="267"/>
        <end position="285"/>
    </location>
</feature>
<evidence type="ECO:0000313" key="6">
    <source>
        <dbReference type="Proteomes" id="UP000196877"/>
    </source>
</evidence>
<keyword evidence="3" id="KW-0812">Transmembrane</keyword>
<keyword evidence="6" id="KW-1185">Reference proteome</keyword>
<evidence type="ECO:0000256" key="1">
    <source>
        <dbReference type="ARBA" id="ARBA00004127"/>
    </source>
</evidence>
<feature type="transmembrane region" description="Helical" evidence="3">
    <location>
        <begin position="94"/>
        <end position="116"/>
    </location>
</feature>
<keyword evidence="3" id="KW-0472">Membrane</keyword>
<reference evidence="5 6" key="1">
    <citation type="submission" date="2017-06" db="EMBL/GenBank/DDBJ databases">
        <title>Genome sequence of Bacillus sonorensis strain SRCM101395.</title>
        <authorList>
            <person name="Cho S.H."/>
        </authorList>
    </citation>
    <scope>NUCLEOTIDE SEQUENCE [LARGE SCALE GENOMIC DNA]</scope>
    <source>
        <strain evidence="5 6">SRCM101395</strain>
    </source>
</reference>
<proteinExistence type="inferred from homology"/>
<feature type="transmembrane region" description="Helical" evidence="3">
    <location>
        <begin position="148"/>
        <end position="168"/>
    </location>
</feature>
<evidence type="ECO:0000259" key="4">
    <source>
        <dbReference type="Pfam" id="PF00892"/>
    </source>
</evidence>
<dbReference type="EMBL" id="CP021920">
    <property type="protein sequence ID" value="ASB87495.1"/>
    <property type="molecule type" value="Genomic_DNA"/>
</dbReference>
<dbReference type="PANTHER" id="PTHR12715">
    <property type="entry name" value="TRANSPORTER, DRUG/METABOLITE EXPORTER FAMILY"/>
    <property type="match status" value="1"/>
</dbReference>
<keyword evidence="3" id="KW-1133">Transmembrane helix</keyword>
<dbReference type="InterPro" id="IPR052756">
    <property type="entry name" value="Alkyne_AA_exporter"/>
</dbReference>
<feature type="transmembrane region" description="Helical" evidence="3">
    <location>
        <begin position="12"/>
        <end position="33"/>
    </location>
</feature>
<feature type="transmembrane region" description="Helical" evidence="3">
    <location>
        <begin position="69"/>
        <end position="88"/>
    </location>
</feature>
<feature type="transmembrane region" description="Helical" evidence="3">
    <location>
        <begin position="209"/>
        <end position="232"/>
    </location>
</feature>
<protein>
    <submittedName>
        <fullName evidence="5">Transporter YdfC</fullName>
    </submittedName>
</protein>
<dbReference type="Pfam" id="PF00892">
    <property type="entry name" value="EamA"/>
    <property type="match status" value="2"/>
</dbReference>